<feature type="domain" description="Integrase zinc-binding" evidence="9">
    <location>
        <begin position="386"/>
        <end position="436"/>
    </location>
</feature>
<dbReference type="Pfam" id="PF17917">
    <property type="entry name" value="RT_RNaseH"/>
    <property type="match status" value="1"/>
</dbReference>
<keyword evidence="11" id="KW-1185">Reference proteome</keyword>
<evidence type="ECO:0000256" key="3">
    <source>
        <dbReference type="ARBA" id="ARBA00022722"/>
    </source>
</evidence>
<dbReference type="PANTHER" id="PTHR24559:SF444">
    <property type="entry name" value="REVERSE TRANSCRIPTASE DOMAIN-CONTAINING PROTEIN"/>
    <property type="match status" value="1"/>
</dbReference>
<protein>
    <recommendedName>
        <fullName evidence="12">Reverse transcriptase domain-containing protein</fullName>
    </recommendedName>
</protein>
<dbReference type="GO" id="GO:0004519">
    <property type="term" value="F:endonuclease activity"/>
    <property type="evidence" value="ECO:0007669"/>
    <property type="project" value="UniProtKB-KW"/>
</dbReference>
<dbReference type="InterPro" id="IPR043128">
    <property type="entry name" value="Rev_trsase/Diguanyl_cyclase"/>
</dbReference>
<dbReference type="Gene3D" id="1.10.340.70">
    <property type="match status" value="1"/>
</dbReference>
<dbReference type="AlphaFoldDB" id="A0AA38W3J8"/>
<dbReference type="InterPro" id="IPR041373">
    <property type="entry name" value="RT_RNaseH"/>
</dbReference>
<dbReference type="Gene3D" id="3.30.70.270">
    <property type="match status" value="1"/>
</dbReference>
<evidence type="ECO:0000313" key="10">
    <source>
        <dbReference type="EMBL" id="KAJ9545222.1"/>
    </source>
</evidence>
<dbReference type="InterPro" id="IPR000477">
    <property type="entry name" value="RT_dom"/>
</dbReference>
<evidence type="ECO:0000259" key="7">
    <source>
        <dbReference type="Pfam" id="PF00078"/>
    </source>
</evidence>
<evidence type="ECO:0000256" key="1">
    <source>
        <dbReference type="ARBA" id="ARBA00022679"/>
    </source>
</evidence>
<organism evidence="10 11">
    <name type="scientific">Centaurea solstitialis</name>
    <name type="common">yellow star-thistle</name>
    <dbReference type="NCBI Taxonomy" id="347529"/>
    <lineage>
        <taxon>Eukaryota</taxon>
        <taxon>Viridiplantae</taxon>
        <taxon>Streptophyta</taxon>
        <taxon>Embryophyta</taxon>
        <taxon>Tracheophyta</taxon>
        <taxon>Spermatophyta</taxon>
        <taxon>Magnoliopsida</taxon>
        <taxon>eudicotyledons</taxon>
        <taxon>Gunneridae</taxon>
        <taxon>Pentapetalae</taxon>
        <taxon>asterids</taxon>
        <taxon>campanulids</taxon>
        <taxon>Asterales</taxon>
        <taxon>Asteraceae</taxon>
        <taxon>Carduoideae</taxon>
        <taxon>Cardueae</taxon>
        <taxon>Centaureinae</taxon>
        <taxon>Centaurea</taxon>
    </lineage>
</organism>
<dbReference type="Pfam" id="PF00078">
    <property type="entry name" value="RVT_1"/>
    <property type="match status" value="1"/>
</dbReference>
<evidence type="ECO:0000259" key="9">
    <source>
        <dbReference type="Pfam" id="PF17921"/>
    </source>
</evidence>
<keyword evidence="5" id="KW-0378">Hydrolase</keyword>
<evidence type="ECO:0008006" key="12">
    <source>
        <dbReference type="Google" id="ProtNLM"/>
    </source>
</evidence>
<keyword evidence="6" id="KW-0695">RNA-directed DNA polymerase</keyword>
<evidence type="ECO:0000256" key="6">
    <source>
        <dbReference type="ARBA" id="ARBA00022918"/>
    </source>
</evidence>
<dbReference type="EMBL" id="JARYMX010000006">
    <property type="protein sequence ID" value="KAJ9545222.1"/>
    <property type="molecule type" value="Genomic_DNA"/>
</dbReference>
<reference evidence="10" key="1">
    <citation type="submission" date="2023-03" db="EMBL/GenBank/DDBJ databases">
        <title>Chromosome-scale reference genome and RAD-based genetic map of yellow starthistle (Centaurea solstitialis) reveal putative structural variation and QTLs associated with invader traits.</title>
        <authorList>
            <person name="Reatini B."/>
            <person name="Cang F.A."/>
            <person name="Jiang Q."/>
            <person name="Mckibben M.T.W."/>
            <person name="Barker M.S."/>
            <person name="Rieseberg L.H."/>
            <person name="Dlugosch K.M."/>
        </authorList>
    </citation>
    <scope>NUCLEOTIDE SEQUENCE</scope>
    <source>
        <strain evidence="10">CAN-66</strain>
        <tissue evidence="10">Leaf</tissue>
    </source>
</reference>
<dbReference type="Gene3D" id="3.10.10.10">
    <property type="entry name" value="HIV Type 1 Reverse Transcriptase, subunit A, domain 1"/>
    <property type="match status" value="1"/>
</dbReference>
<proteinExistence type="predicted"/>
<keyword evidence="1" id="KW-0808">Transferase</keyword>
<evidence type="ECO:0000256" key="2">
    <source>
        <dbReference type="ARBA" id="ARBA00022695"/>
    </source>
</evidence>
<name>A0AA38W3J8_9ASTR</name>
<dbReference type="Proteomes" id="UP001172457">
    <property type="component" value="Chromosome 6"/>
</dbReference>
<evidence type="ECO:0000256" key="4">
    <source>
        <dbReference type="ARBA" id="ARBA00022759"/>
    </source>
</evidence>
<dbReference type="InterPro" id="IPR041588">
    <property type="entry name" value="Integrase_H2C2"/>
</dbReference>
<feature type="domain" description="Reverse transcriptase" evidence="7">
    <location>
        <begin position="95"/>
        <end position="228"/>
    </location>
</feature>
<evidence type="ECO:0000313" key="11">
    <source>
        <dbReference type="Proteomes" id="UP001172457"/>
    </source>
</evidence>
<dbReference type="InterPro" id="IPR053134">
    <property type="entry name" value="RNA-dir_DNA_polymerase"/>
</dbReference>
<keyword evidence="2" id="KW-0548">Nucleotidyltransferase</keyword>
<keyword evidence="4" id="KW-0255">Endonuclease</keyword>
<dbReference type="Pfam" id="PF17921">
    <property type="entry name" value="Integrase_H2C2"/>
    <property type="match status" value="1"/>
</dbReference>
<accession>A0AA38W3J8</accession>
<dbReference type="CDD" id="cd01647">
    <property type="entry name" value="RT_LTR"/>
    <property type="match status" value="1"/>
</dbReference>
<dbReference type="SUPFAM" id="SSF56672">
    <property type="entry name" value="DNA/RNA polymerases"/>
    <property type="match status" value="1"/>
</dbReference>
<keyword evidence="3" id="KW-0540">Nuclease</keyword>
<sequence>MSYDIEQRAITEFRLQITSMLFLSSANSSTSLMEVFTSVDRISRLQNRLVRLLILIIIKISYSISLRRAGSTVPKKGGLTVVTNDNNELVPTRTVTGWRVCIDYTKLNDGTRKDHFPLPFIDQMLERLAGNDFYCFLDGFLGYFQIPIDPEDQEKITFTCPYGTFAYRRMPFGLCNAPATFQRCMTAIFQDMIDDCMEVFMDDFFVFGNSFDACLKSLDRVLARCEEISPSSQLGKMPLHVYTDHSALKYLFAKPDAKPRLIRWILLLQEFDIEVRDKKGAKNLAADHLSRLDNPDLTSGSKEVIRDKFPDENLSAIKTIGEDPMPWYADFANYLAAEVLVKGMTNQQKGMFFLDLKHYFWAKRYLFRVGPDRILRRCVSGLAAWDILENCHTGPTGGHFGANLTARKVIESGFYWPTIFKDAHTLIKSCDACQRTGIDFMGPFPRSLKNPGVELVSESDLANCPSRISVPRVGLRMSESDWEFPESDFEVLRVGLWVFFESDFWEISTLGLDF</sequence>
<gene>
    <name evidence="10" type="ORF">OSB04_024929</name>
</gene>
<dbReference type="PANTHER" id="PTHR24559">
    <property type="entry name" value="TRANSPOSON TY3-I GAG-POL POLYPROTEIN"/>
    <property type="match status" value="1"/>
</dbReference>
<comment type="caution">
    <text evidence="10">The sequence shown here is derived from an EMBL/GenBank/DDBJ whole genome shotgun (WGS) entry which is preliminary data.</text>
</comment>
<evidence type="ECO:0000259" key="8">
    <source>
        <dbReference type="Pfam" id="PF17917"/>
    </source>
</evidence>
<dbReference type="GO" id="GO:0003964">
    <property type="term" value="F:RNA-directed DNA polymerase activity"/>
    <property type="evidence" value="ECO:0007669"/>
    <property type="project" value="UniProtKB-KW"/>
</dbReference>
<dbReference type="InterPro" id="IPR043502">
    <property type="entry name" value="DNA/RNA_pol_sf"/>
</dbReference>
<evidence type="ECO:0000256" key="5">
    <source>
        <dbReference type="ARBA" id="ARBA00022801"/>
    </source>
</evidence>
<feature type="domain" description="Reverse transcriptase RNase H-like" evidence="8">
    <location>
        <begin position="237"/>
        <end position="271"/>
    </location>
</feature>
<dbReference type="GO" id="GO:0016787">
    <property type="term" value="F:hydrolase activity"/>
    <property type="evidence" value="ECO:0007669"/>
    <property type="project" value="UniProtKB-KW"/>
</dbReference>